<organism evidence="2 3">
    <name type="scientific">Klebsiella oxytoca</name>
    <dbReference type="NCBI Taxonomy" id="571"/>
    <lineage>
        <taxon>Bacteria</taxon>
        <taxon>Pseudomonadati</taxon>
        <taxon>Pseudomonadota</taxon>
        <taxon>Gammaproteobacteria</taxon>
        <taxon>Enterobacterales</taxon>
        <taxon>Enterobacteriaceae</taxon>
        <taxon>Klebsiella/Raoultella group</taxon>
        <taxon>Klebsiella</taxon>
    </lineage>
</organism>
<dbReference type="InterPro" id="IPR036388">
    <property type="entry name" value="WH-like_DNA-bd_sf"/>
</dbReference>
<dbReference type="EMBL" id="CP046115">
    <property type="protein sequence ID" value="QGN38574.1"/>
    <property type="molecule type" value="Genomic_DNA"/>
</dbReference>
<evidence type="ECO:0000259" key="1">
    <source>
        <dbReference type="PROSITE" id="PS51702"/>
    </source>
</evidence>
<evidence type="ECO:0000313" key="2">
    <source>
        <dbReference type="EMBL" id="QGN38574.1"/>
    </source>
</evidence>
<dbReference type="InterPro" id="IPR003314">
    <property type="entry name" value="Mu-type_HTH"/>
</dbReference>
<accession>A0A6B8MWJ7</accession>
<feature type="domain" description="HTH Mu-type" evidence="1">
    <location>
        <begin position="19"/>
        <end position="88"/>
    </location>
</feature>
<dbReference type="GO" id="GO:0003677">
    <property type="term" value="F:DNA binding"/>
    <property type="evidence" value="ECO:0007669"/>
    <property type="project" value="InterPro"/>
</dbReference>
<dbReference type="Proteomes" id="UP000427108">
    <property type="component" value="Chromosome"/>
</dbReference>
<dbReference type="Gene3D" id="1.10.10.10">
    <property type="entry name" value="Winged helix-like DNA-binding domain superfamily/Winged helix DNA-binding domain"/>
    <property type="match status" value="1"/>
</dbReference>
<name>A0A6B8MWJ7_KLEOX</name>
<dbReference type="PROSITE" id="PS51702">
    <property type="entry name" value="HTH_MU"/>
    <property type="match status" value="1"/>
</dbReference>
<sequence length="125" mass="13739">MTRQDKKLHISDNNASNESGEWLSVAGFVGMKGMPGTAKGARLRLEKLAAIHPGIKRKRTQGKGFEYHISAASMSLKSERSAVQVSSDEQLNLWIQLFKSMTPASREKILQQALVLVAEDLSTKA</sequence>
<evidence type="ECO:0000313" key="3">
    <source>
        <dbReference type="Proteomes" id="UP000427108"/>
    </source>
</evidence>
<proteinExistence type="predicted"/>
<protein>
    <recommendedName>
        <fullName evidence="1">HTH Mu-type domain-containing protein</fullName>
    </recommendedName>
</protein>
<dbReference type="RefSeq" id="WP_154680953.1">
    <property type="nucleotide sequence ID" value="NZ_CP046115.1"/>
</dbReference>
<reference evidence="2 3" key="1">
    <citation type="submission" date="2019-11" db="EMBL/GenBank/DDBJ databases">
        <title>Isolation and Application of One Kind of P-Hydroxybenzoic Acid Degrading Bacterium in Mitigating Cropping Obstacle of Cucumber.</title>
        <authorList>
            <person name="Wu F."/>
            <person name="An Y."/>
        </authorList>
    </citation>
    <scope>NUCLEOTIDE SEQUENCE [LARGE SCALE GENOMIC DNA]</scope>
    <source>
        <strain evidence="2 3">P620</strain>
    </source>
</reference>
<dbReference type="AlphaFoldDB" id="A0A6B8MWJ7"/>
<gene>
    <name evidence="2" type="ORF">GJ746_15255</name>
</gene>
<dbReference type="OrthoDB" id="6627167at2"/>